<gene>
    <name evidence="1" type="ORF">AMECASPLE_009280</name>
</gene>
<accession>A0ABV0XP54</accession>
<evidence type="ECO:0000313" key="1">
    <source>
        <dbReference type="EMBL" id="MEQ2283251.1"/>
    </source>
</evidence>
<keyword evidence="2" id="KW-1185">Reference proteome</keyword>
<comment type="caution">
    <text evidence="1">The sequence shown here is derived from an EMBL/GenBank/DDBJ whole genome shotgun (WGS) entry which is preliminary data.</text>
</comment>
<dbReference type="EMBL" id="JAHRIP010009919">
    <property type="protein sequence ID" value="MEQ2283251.1"/>
    <property type="molecule type" value="Genomic_DNA"/>
</dbReference>
<evidence type="ECO:0000313" key="2">
    <source>
        <dbReference type="Proteomes" id="UP001469553"/>
    </source>
</evidence>
<organism evidence="1 2">
    <name type="scientific">Ameca splendens</name>
    <dbReference type="NCBI Taxonomy" id="208324"/>
    <lineage>
        <taxon>Eukaryota</taxon>
        <taxon>Metazoa</taxon>
        <taxon>Chordata</taxon>
        <taxon>Craniata</taxon>
        <taxon>Vertebrata</taxon>
        <taxon>Euteleostomi</taxon>
        <taxon>Actinopterygii</taxon>
        <taxon>Neopterygii</taxon>
        <taxon>Teleostei</taxon>
        <taxon>Neoteleostei</taxon>
        <taxon>Acanthomorphata</taxon>
        <taxon>Ovalentaria</taxon>
        <taxon>Atherinomorphae</taxon>
        <taxon>Cyprinodontiformes</taxon>
        <taxon>Goodeidae</taxon>
        <taxon>Ameca</taxon>
    </lineage>
</organism>
<reference evidence="1 2" key="1">
    <citation type="submission" date="2021-06" db="EMBL/GenBank/DDBJ databases">
        <authorList>
            <person name="Palmer J.M."/>
        </authorList>
    </citation>
    <scope>NUCLEOTIDE SEQUENCE [LARGE SCALE GENOMIC DNA]</scope>
    <source>
        <strain evidence="1 2">AS_MEX2019</strain>
        <tissue evidence="1">Muscle</tissue>
    </source>
</reference>
<protein>
    <submittedName>
        <fullName evidence="1">Uncharacterized protein</fullName>
    </submittedName>
</protein>
<sequence>MSSFFFFFSSHHENPDGTPDFRSVLFGNINQKQHSIVLCPEVQCVRPVLLFGAQISPASGGSDLNPSVQILPV</sequence>
<name>A0ABV0XP54_9TELE</name>
<dbReference type="Proteomes" id="UP001469553">
    <property type="component" value="Unassembled WGS sequence"/>
</dbReference>
<proteinExistence type="predicted"/>